<name>A0A0F9KIZ7_9ZZZZ</name>
<dbReference type="AlphaFoldDB" id="A0A0F9KIZ7"/>
<dbReference type="EMBL" id="LAZR01009093">
    <property type="protein sequence ID" value="KKM74716.1"/>
    <property type="molecule type" value="Genomic_DNA"/>
</dbReference>
<accession>A0A0F9KIZ7</accession>
<gene>
    <name evidence="1" type="ORF">LCGC14_1397440</name>
</gene>
<protein>
    <submittedName>
        <fullName evidence="1">Uncharacterized protein</fullName>
    </submittedName>
</protein>
<reference evidence="1" key="1">
    <citation type="journal article" date="2015" name="Nature">
        <title>Complex archaea that bridge the gap between prokaryotes and eukaryotes.</title>
        <authorList>
            <person name="Spang A."/>
            <person name="Saw J.H."/>
            <person name="Jorgensen S.L."/>
            <person name="Zaremba-Niedzwiedzka K."/>
            <person name="Martijn J."/>
            <person name="Lind A.E."/>
            <person name="van Eijk R."/>
            <person name="Schleper C."/>
            <person name="Guy L."/>
            <person name="Ettema T.J."/>
        </authorList>
    </citation>
    <scope>NUCLEOTIDE SEQUENCE</scope>
</reference>
<proteinExistence type="predicted"/>
<comment type="caution">
    <text evidence="1">The sequence shown here is derived from an EMBL/GenBank/DDBJ whole genome shotgun (WGS) entry which is preliminary data.</text>
</comment>
<organism evidence="1">
    <name type="scientific">marine sediment metagenome</name>
    <dbReference type="NCBI Taxonomy" id="412755"/>
    <lineage>
        <taxon>unclassified sequences</taxon>
        <taxon>metagenomes</taxon>
        <taxon>ecological metagenomes</taxon>
    </lineage>
</organism>
<sequence length="78" mass="8765">MNKTKIEQLIELGKGAGFYVASYSPGDGVTRYRFFDDEEPCDYFEGYGCCTILGFREALAYAQGCHDGYFSRDCSKSD</sequence>
<evidence type="ECO:0000313" key="1">
    <source>
        <dbReference type="EMBL" id="KKM74716.1"/>
    </source>
</evidence>